<dbReference type="GO" id="GO:0016805">
    <property type="term" value="F:dipeptidase activity"/>
    <property type="evidence" value="ECO:0007669"/>
    <property type="project" value="UniProtKB-KW"/>
</dbReference>
<dbReference type="CDD" id="cd03888">
    <property type="entry name" value="M20_PepV"/>
    <property type="match status" value="1"/>
</dbReference>
<organism evidence="9 10">
    <name type="scientific">Weizmannia acidilactici</name>
    <dbReference type="NCBI Taxonomy" id="2607726"/>
    <lineage>
        <taxon>Bacteria</taxon>
        <taxon>Bacillati</taxon>
        <taxon>Bacillota</taxon>
        <taxon>Bacilli</taxon>
        <taxon>Bacillales</taxon>
        <taxon>Bacillaceae</taxon>
        <taxon>Heyndrickxia</taxon>
    </lineage>
</organism>
<evidence type="ECO:0000313" key="9">
    <source>
        <dbReference type="EMBL" id="GER69389.1"/>
    </source>
</evidence>
<dbReference type="PROSITE" id="PS00758">
    <property type="entry name" value="ARGE_DAPE_CPG2_1"/>
    <property type="match status" value="1"/>
</dbReference>
<keyword evidence="3" id="KW-0645">Protease</keyword>
<dbReference type="GO" id="GO:0006526">
    <property type="term" value="P:L-arginine biosynthetic process"/>
    <property type="evidence" value="ECO:0007669"/>
    <property type="project" value="TreeGrafter"/>
</dbReference>
<dbReference type="InterPro" id="IPR050072">
    <property type="entry name" value="Peptidase_M20A"/>
</dbReference>
<dbReference type="GO" id="GO:0008777">
    <property type="term" value="F:acetylornithine deacetylase activity"/>
    <property type="evidence" value="ECO:0007669"/>
    <property type="project" value="TreeGrafter"/>
</dbReference>
<sequence>MADIKWMDEVLKRKDDLIQDLQGILKIRSVLDEEHATDEAPLGRGVKDALQYMLDLGDKDGFTTKNAGNLAGHIEMGSGKEIVGILGHVDVVPEGDGWTVDPYSGIVKDGKIYARGSSDDKGPTMAAYYGMKIVKELGLPLEKKVRLIVGTDEESDWRCMDYYFAHEEMPAIGFSPDADFPIIYAEKGISDFDIIQEPQMKEDTQAFAEILSFESGRRYNMVPDYAEAHLTIRGEQAELLQKFQDYQKETGLSGKDFVDGGILILKLEGISAHGAEPRNGKSAGLYLANFLSRFGLDSQGAKFIGTLNQFFDKSRGENFGIQYEDDISGDLTINVGIMNYHREKGGRIGLNMRYPVTFDIEAGKTKIESKLKEDGLLFGNFSDSKPHHVDKNDPLIKTLQKVYEEQTGEKAELLAIGGGTYARALDKGVAFGALFPGREDVMHQKNEYMYVEDLLKATAIYAQAIYELAGKQQQK</sequence>
<comment type="similarity">
    <text evidence="2">Belongs to the peptidase M20A family.</text>
</comment>
<protein>
    <submittedName>
        <fullName evidence="9">Dipeptidase PepV</fullName>
    </submittedName>
</protein>
<dbReference type="SUPFAM" id="SSF55031">
    <property type="entry name" value="Bacterial exopeptidase dimerisation domain"/>
    <property type="match status" value="1"/>
</dbReference>
<accession>A0A5J4JDK0</accession>
<comment type="caution">
    <text evidence="9">The sequence shown here is derived from an EMBL/GenBank/DDBJ whole genome shotgun (WGS) entry which is preliminary data.</text>
</comment>
<dbReference type="InterPro" id="IPR002933">
    <property type="entry name" value="Peptidase_M20"/>
</dbReference>
<reference evidence="9 10" key="1">
    <citation type="submission" date="2019-09" db="EMBL/GenBank/DDBJ databases">
        <title>Draft genome sequence of Bacillus sp. JC-7.</title>
        <authorList>
            <person name="Tanaka N."/>
            <person name="Shiwa Y."/>
            <person name="Fujita N."/>
            <person name="Tanasupawat S."/>
        </authorList>
    </citation>
    <scope>NUCLEOTIDE SEQUENCE [LARGE SCALE GENOMIC DNA]</scope>
    <source>
        <strain evidence="9 10">JC-7</strain>
    </source>
</reference>
<comment type="cofactor">
    <cofactor evidence="1">
        <name>Zn(2+)</name>
        <dbReference type="ChEBI" id="CHEBI:29105"/>
    </cofactor>
</comment>
<dbReference type="SUPFAM" id="SSF53187">
    <property type="entry name" value="Zn-dependent exopeptidases"/>
    <property type="match status" value="1"/>
</dbReference>
<keyword evidence="6" id="KW-0862">Zinc</keyword>
<evidence type="ECO:0000313" key="10">
    <source>
        <dbReference type="Proteomes" id="UP000391919"/>
    </source>
</evidence>
<dbReference type="InterPro" id="IPR001261">
    <property type="entry name" value="ArgE/DapE_CS"/>
</dbReference>
<gene>
    <name evidence="9" type="ORF">BpJC7_06920</name>
</gene>
<dbReference type="GO" id="GO:0006508">
    <property type="term" value="P:proteolysis"/>
    <property type="evidence" value="ECO:0007669"/>
    <property type="project" value="UniProtKB-KW"/>
</dbReference>
<keyword evidence="10" id="KW-1185">Reference proteome</keyword>
<dbReference type="AlphaFoldDB" id="A0A5J4JDK0"/>
<dbReference type="RefSeq" id="WP_151705842.1">
    <property type="nucleotide sequence ID" value="NZ_BKZQ01000006.1"/>
</dbReference>
<dbReference type="PROSITE" id="PS00759">
    <property type="entry name" value="ARGE_DAPE_CPG2_2"/>
    <property type="match status" value="1"/>
</dbReference>
<dbReference type="PANTHER" id="PTHR43808">
    <property type="entry name" value="ACETYLORNITHINE DEACETYLASE"/>
    <property type="match status" value="1"/>
</dbReference>
<proteinExistence type="inferred from homology"/>
<evidence type="ECO:0000256" key="6">
    <source>
        <dbReference type="ARBA" id="ARBA00022833"/>
    </source>
</evidence>
<dbReference type="PANTHER" id="PTHR43808:SF31">
    <property type="entry name" value="N-ACETYL-L-CITRULLINE DEACETYLASE"/>
    <property type="match status" value="1"/>
</dbReference>
<keyword evidence="4" id="KW-0479">Metal-binding</keyword>
<evidence type="ECO:0000256" key="2">
    <source>
        <dbReference type="ARBA" id="ARBA00006247"/>
    </source>
</evidence>
<dbReference type="GO" id="GO:0008237">
    <property type="term" value="F:metallopeptidase activity"/>
    <property type="evidence" value="ECO:0007669"/>
    <property type="project" value="UniProtKB-KW"/>
</dbReference>
<dbReference type="InterPro" id="IPR010964">
    <property type="entry name" value="M20A_pepV-rel"/>
</dbReference>
<dbReference type="Pfam" id="PF01546">
    <property type="entry name" value="Peptidase_M20"/>
    <property type="match status" value="1"/>
</dbReference>
<dbReference type="Gene3D" id="3.30.70.360">
    <property type="match status" value="2"/>
</dbReference>
<keyword evidence="8" id="KW-0482">Metalloprotease</keyword>
<name>A0A5J4JDK0_9BACI</name>
<keyword evidence="5" id="KW-0378">Hydrolase</keyword>
<evidence type="ECO:0000256" key="1">
    <source>
        <dbReference type="ARBA" id="ARBA00001947"/>
    </source>
</evidence>
<evidence type="ECO:0000256" key="7">
    <source>
        <dbReference type="ARBA" id="ARBA00022997"/>
    </source>
</evidence>
<dbReference type="Proteomes" id="UP000391919">
    <property type="component" value="Unassembled WGS sequence"/>
</dbReference>
<dbReference type="InterPro" id="IPR036264">
    <property type="entry name" value="Bact_exopeptidase_dim_dom"/>
</dbReference>
<evidence type="ECO:0000256" key="5">
    <source>
        <dbReference type="ARBA" id="ARBA00022801"/>
    </source>
</evidence>
<dbReference type="NCBIfam" id="TIGR01887">
    <property type="entry name" value="dipeptidaselike"/>
    <property type="match status" value="1"/>
</dbReference>
<dbReference type="EMBL" id="BKZQ01000006">
    <property type="protein sequence ID" value="GER69389.1"/>
    <property type="molecule type" value="Genomic_DNA"/>
</dbReference>
<dbReference type="GO" id="GO:0008270">
    <property type="term" value="F:zinc ion binding"/>
    <property type="evidence" value="ECO:0007669"/>
    <property type="project" value="InterPro"/>
</dbReference>
<evidence type="ECO:0000256" key="3">
    <source>
        <dbReference type="ARBA" id="ARBA00022670"/>
    </source>
</evidence>
<keyword evidence="7" id="KW-0224">Dipeptidase</keyword>
<evidence type="ECO:0000256" key="8">
    <source>
        <dbReference type="ARBA" id="ARBA00023049"/>
    </source>
</evidence>
<evidence type="ECO:0000256" key="4">
    <source>
        <dbReference type="ARBA" id="ARBA00022723"/>
    </source>
</evidence>
<dbReference type="Gene3D" id="3.40.630.10">
    <property type="entry name" value="Zn peptidases"/>
    <property type="match status" value="1"/>
</dbReference>
<dbReference type="NCBIfam" id="NF005591">
    <property type="entry name" value="PRK07318.1"/>
    <property type="match status" value="1"/>
</dbReference>